<dbReference type="Proteomes" id="UP000287649">
    <property type="component" value="Unassembled WGS sequence"/>
</dbReference>
<evidence type="ECO:0000313" key="2">
    <source>
        <dbReference type="EMBL" id="RUO53494.1"/>
    </source>
</evidence>
<name>A0A432XXY7_9GAMM</name>
<evidence type="ECO:0000313" key="3">
    <source>
        <dbReference type="Proteomes" id="UP000287649"/>
    </source>
</evidence>
<accession>A0A432XXY7</accession>
<dbReference type="AlphaFoldDB" id="A0A432XXY7"/>
<keyword evidence="1" id="KW-0812">Transmembrane</keyword>
<gene>
    <name evidence="2" type="ORF">CWI70_09935</name>
</gene>
<feature type="transmembrane region" description="Helical" evidence="1">
    <location>
        <begin position="7"/>
        <end position="30"/>
    </location>
</feature>
<dbReference type="RefSeq" id="WP_126773292.1">
    <property type="nucleotide sequence ID" value="NZ_PIPX01000002.1"/>
</dbReference>
<evidence type="ECO:0000256" key="1">
    <source>
        <dbReference type="SAM" id="Phobius"/>
    </source>
</evidence>
<organism evidence="2 3">
    <name type="scientific">Pseudidiomarina homiensis</name>
    <dbReference type="NCBI Taxonomy" id="364198"/>
    <lineage>
        <taxon>Bacteria</taxon>
        <taxon>Pseudomonadati</taxon>
        <taxon>Pseudomonadota</taxon>
        <taxon>Gammaproteobacteria</taxon>
        <taxon>Alteromonadales</taxon>
        <taxon>Idiomarinaceae</taxon>
        <taxon>Pseudidiomarina</taxon>
    </lineage>
</organism>
<sequence length="77" mass="8787">MRPFIYVLLIGCAINALNMIWVMGDVVSAFEYIPGWDDFYYPETKRIAVNFYRALAETLASVVTGIFGFLLLKRSQS</sequence>
<proteinExistence type="predicted"/>
<keyword evidence="1" id="KW-0472">Membrane</keyword>
<keyword evidence="3" id="KW-1185">Reference proteome</keyword>
<feature type="transmembrane region" description="Helical" evidence="1">
    <location>
        <begin position="50"/>
        <end position="72"/>
    </location>
</feature>
<dbReference type="EMBL" id="PIPX01000002">
    <property type="protein sequence ID" value="RUO53494.1"/>
    <property type="molecule type" value="Genomic_DNA"/>
</dbReference>
<comment type="caution">
    <text evidence="2">The sequence shown here is derived from an EMBL/GenBank/DDBJ whole genome shotgun (WGS) entry which is preliminary data.</text>
</comment>
<keyword evidence="1" id="KW-1133">Transmembrane helix</keyword>
<reference evidence="3" key="1">
    <citation type="journal article" date="2018" name="Front. Microbiol.">
        <title>Genome-Based Analysis Reveals the Taxonomy and Diversity of the Family Idiomarinaceae.</title>
        <authorList>
            <person name="Liu Y."/>
            <person name="Lai Q."/>
            <person name="Shao Z."/>
        </authorList>
    </citation>
    <scope>NUCLEOTIDE SEQUENCE [LARGE SCALE GENOMIC DNA]</scope>
    <source>
        <strain evidence="3">PO-M2</strain>
    </source>
</reference>
<protein>
    <submittedName>
        <fullName evidence="2">Uncharacterized protein</fullName>
    </submittedName>
</protein>